<dbReference type="Proteomes" id="UP000786811">
    <property type="component" value="Unassembled WGS sequence"/>
</dbReference>
<organism evidence="1 2">
    <name type="scientific">Cotesia congregata</name>
    <name type="common">Parasitoid wasp</name>
    <name type="synonym">Apanteles congregatus</name>
    <dbReference type="NCBI Taxonomy" id="51543"/>
    <lineage>
        <taxon>Eukaryota</taxon>
        <taxon>Metazoa</taxon>
        <taxon>Ecdysozoa</taxon>
        <taxon>Arthropoda</taxon>
        <taxon>Hexapoda</taxon>
        <taxon>Insecta</taxon>
        <taxon>Pterygota</taxon>
        <taxon>Neoptera</taxon>
        <taxon>Endopterygota</taxon>
        <taxon>Hymenoptera</taxon>
        <taxon>Apocrita</taxon>
        <taxon>Ichneumonoidea</taxon>
        <taxon>Braconidae</taxon>
        <taxon>Microgastrinae</taxon>
        <taxon>Cotesia</taxon>
    </lineage>
</organism>
<dbReference type="GO" id="GO:0016192">
    <property type="term" value="P:vesicle-mediated transport"/>
    <property type="evidence" value="ECO:0007669"/>
    <property type="project" value="InterPro"/>
</dbReference>
<proteinExistence type="predicted"/>
<dbReference type="EMBL" id="CAJNRD030001117">
    <property type="protein sequence ID" value="CAG5076460.1"/>
    <property type="molecule type" value="Genomic_DNA"/>
</dbReference>
<name>A0A8J2H461_COTCN</name>
<accession>A0A8J2H461</accession>
<reference evidence="1" key="1">
    <citation type="submission" date="2021-04" db="EMBL/GenBank/DDBJ databases">
        <authorList>
            <person name="Chebbi M.A.C M."/>
        </authorList>
    </citation>
    <scope>NUCLEOTIDE SEQUENCE</scope>
</reference>
<gene>
    <name evidence="1" type="ORF">HICCMSTLAB_LOCUS2193</name>
</gene>
<dbReference type="AlphaFoldDB" id="A0A8J2H461"/>
<sequence length="96" mass="10862">MKGLLIFDHLNDVLFTKCNKKFTNHMESLAKLQGLISEEDENSIQLSGNILMQLFSPIVTSQQIKIKQAQSSAGLFPSGRLERAPRRRAKSFNRIS</sequence>
<keyword evidence="2" id="KW-1185">Reference proteome</keyword>
<evidence type="ECO:0000313" key="2">
    <source>
        <dbReference type="Proteomes" id="UP000786811"/>
    </source>
</evidence>
<comment type="caution">
    <text evidence="1">The sequence shown here is derived from an EMBL/GenBank/DDBJ whole genome shotgun (WGS) entry which is preliminary data.</text>
</comment>
<evidence type="ECO:0000313" key="1">
    <source>
        <dbReference type="EMBL" id="CAG5076460.1"/>
    </source>
</evidence>
<dbReference type="OrthoDB" id="10255234at2759"/>
<protein>
    <submittedName>
        <fullName evidence="1">Uncharacterized protein</fullName>
    </submittedName>
</protein>